<sequence length="253" mass="29558">MARNDIEVWPYYRPDLVFIYRIIESSTFSLVFLVVIFYIRLLLKKEFCHPNLRFLLITQPICHICALALRPIRHTIDYFGLMNPILLKTINYFSDSLLTICFQIVLAYSVERIIAIKYVENYENRWTKRPTLGILLLIGSISSEQGLIMLWYFGLNNTLAYSLQYLFFITAAILMIQMVLTVVGQDCLKEELYLMIGRRHRVDAQGITTILGKPMVFTAEQANQVYFEQIQQSWDIVLNNNQTTGKAKYKEPT</sequence>
<dbReference type="AlphaFoldDB" id="A0AAF3J6G8"/>
<dbReference type="WBParaSite" id="MBELARI_LOCUS19197">
    <property type="protein sequence ID" value="MBELARI_LOCUS19197"/>
    <property type="gene ID" value="MBELARI_LOCUS19197"/>
</dbReference>
<feature type="transmembrane region" description="Helical" evidence="1">
    <location>
        <begin position="54"/>
        <end position="72"/>
    </location>
</feature>
<evidence type="ECO:0000256" key="1">
    <source>
        <dbReference type="SAM" id="Phobius"/>
    </source>
</evidence>
<keyword evidence="2" id="KW-1185">Reference proteome</keyword>
<feature type="transmembrane region" description="Helical" evidence="1">
    <location>
        <begin position="18"/>
        <end position="42"/>
    </location>
</feature>
<keyword evidence="1" id="KW-0472">Membrane</keyword>
<feature type="transmembrane region" description="Helical" evidence="1">
    <location>
        <begin position="92"/>
        <end position="110"/>
    </location>
</feature>
<protein>
    <submittedName>
        <fullName evidence="3">Uncharacterized protein</fullName>
    </submittedName>
</protein>
<dbReference type="Proteomes" id="UP000887575">
    <property type="component" value="Unassembled WGS sequence"/>
</dbReference>
<proteinExistence type="predicted"/>
<feature type="transmembrane region" description="Helical" evidence="1">
    <location>
        <begin position="131"/>
        <end position="153"/>
    </location>
</feature>
<evidence type="ECO:0000313" key="3">
    <source>
        <dbReference type="WBParaSite" id="MBELARI_LOCUS19197"/>
    </source>
</evidence>
<feature type="transmembrane region" description="Helical" evidence="1">
    <location>
        <begin position="165"/>
        <end position="188"/>
    </location>
</feature>
<keyword evidence="1" id="KW-1133">Transmembrane helix</keyword>
<name>A0AAF3J6G8_9BILA</name>
<reference evidence="3" key="1">
    <citation type="submission" date="2024-02" db="UniProtKB">
        <authorList>
            <consortium name="WormBaseParasite"/>
        </authorList>
    </citation>
    <scope>IDENTIFICATION</scope>
</reference>
<evidence type="ECO:0000313" key="2">
    <source>
        <dbReference type="Proteomes" id="UP000887575"/>
    </source>
</evidence>
<keyword evidence="1" id="KW-0812">Transmembrane</keyword>
<accession>A0AAF3J6G8</accession>
<organism evidence="2 3">
    <name type="scientific">Mesorhabditis belari</name>
    <dbReference type="NCBI Taxonomy" id="2138241"/>
    <lineage>
        <taxon>Eukaryota</taxon>
        <taxon>Metazoa</taxon>
        <taxon>Ecdysozoa</taxon>
        <taxon>Nematoda</taxon>
        <taxon>Chromadorea</taxon>
        <taxon>Rhabditida</taxon>
        <taxon>Rhabditina</taxon>
        <taxon>Rhabditomorpha</taxon>
        <taxon>Rhabditoidea</taxon>
        <taxon>Rhabditidae</taxon>
        <taxon>Mesorhabditinae</taxon>
        <taxon>Mesorhabditis</taxon>
    </lineage>
</organism>